<keyword evidence="3" id="KW-1185">Reference proteome</keyword>
<name>A0A1H9E320_9GAMM</name>
<proteinExistence type="predicted"/>
<accession>A0A1H9E320</accession>
<dbReference type="RefSeq" id="WP_090207698.1">
    <property type="nucleotide sequence ID" value="NZ_FOFO01000020.1"/>
</dbReference>
<dbReference type="EMBL" id="FOFO01000020">
    <property type="protein sequence ID" value="SEQ20017.1"/>
    <property type="molecule type" value="Genomic_DNA"/>
</dbReference>
<evidence type="ECO:0000256" key="1">
    <source>
        <dbReference type="SAM" id="MobiDB-lite"/>
    </source>
</evidence>
<sequence length="102" mass="11113">MVAYPKEAFNPEGDADPEQAMTGDTVPLEGIQDGIIVPYQTAQARGWITKPTVEHRSFVVKLPDKIKQLFNLLSGTGLSQGTTEVQMLQISAETPACRVLAR</sequence>
<evidence type="ECO:0000313" key="2">
    <source>
        <dbReference type="EMBL" id="SEQ20017.1"/>
    </source>
</evidence>
<gene>
    <name evidence="2" type="ORF">SAMN05421693_1201</name>
</gene>
<reference evidence="2 3" key="1">
    <citation type="submission" date="2016-10" db="EMBL/GenBank/DDBJ databases">
        <authorList>
            <person name="de Groot N.N."/>
        </authorList>
    </citation>
    <scope>NUCLEOTIDE SEQUENCE [LARGE SCALE GENOMIC DNA]</scope>
    <source>
        <strain evidence="2 3">B7-7</strain>
    </source>
</reference>
<protein>
    <submittedName>
        <fullName evidence="2">Uncharacterized protein</fullName>
    </submittedName>
</protein>
<evidence type="ECO:0000313" key="3">
    <source>
        <dbReference type="Proteomes" id="UP000199496"/>
    </source>
</evidence>
<feature type="region of interest" description="Disordered" evidence="1">
    <location>
        <begin position="1"/>
        <end position="25"/>
    </location>
</feature>
<organism evidence="2 3">
    <name type="scientific">Ectothiorhodospira magna</name>
    <dbReference type="NCBI Taxonomy" id="867345"/>
    <lineage>
        <taxon>Bacteria</taxon>
        <taxon>Pseudomonadati</taxon>
        <taxon>Pseudomonadota</taxon>
        <taxon>Gammaproteobacteria</taxon>
        <taxon>Chromatiales</taxon>
        <taxon>Ectothiorhodospiraceae</taxon>
        <taxon>Ectothiorhodospira</taxon>
    </lineage>
</organism>
<dbReference type="AlphaFoldDB" id="A0A1H9E320"/>
<dbReference type="Proteomes" id="UP000199496">
    <property type="component" value="Unassembled WGS sequence"/>
</dbReference>